<dbReference type="CDD" id="cd03228">
    <property type="entry name" value="ABCC_MRP_Like"/>
    <property type="match status" value="1"/>
</dbReference>
<comment type="subcellular location">
    <subcellularLocation>
        <location evidence="1">Membrane</location>
        <topology evidence="1">Multi-pass membrane protein</topology>
    </subcellularLocation>
</comment>
<feature type="domain" description="ABC transporter" evidence="8">
    <location>
        <begin position="357"/>
        <end position="572"/>
    </location>
</feature>
<accession>A0A6C0ET82</accession>
<organism evidence="10">
    <name type="scientific">viral metagenome</name>
    <dbReference type="NCBI Taxonomy" id="1070528"/>
    <lineage>
        <taxon>unclassified sequences</taxon>
        <taxon>metagenomes</taxon>
        <taxon>organismal metagenomes</taxon>
    </lineage>
</organism>
<dbReference type="SUPFAM" id="SSF52540">
    <property type="entry name" value="P-loop containing nucleoside triphosphate hydrolases"/>
    <property type="match status" value="1"/>
</dbReference>
<dbReference type="Gene3D" id="1.20.1560.10">
    <property type="entry name" value="ABC transporter type 1, transmembrane domain"/>
    <property type="match status" value="1"/>
</dbReference>
<evidence type="ECO:0000256" key="2">
    <source>
        <dbReference type="ARBA" id="ARBA00022692"/>
    </source>
</evidence>
<evidence type="ECO:0000256" key="7">
    <source>
        <dbReference type="SAM" id="Phobius"/>
    </source>
</evidence>
<evidence type="ECO:0000256" key="3">
    <source>
        <dbReference type="ARBA" id="ARBA00022741"/>
    </source>
</evidence>
<feature type="transmembrane region" description="Helical" evidence="7">
    <location>
        <begin position="145"/>
        <end position="167"/>
    </location>
</feature>
<feature type="transmembrane region" description="Helical" evidence="7">
    <location>
        <begin position="261"/>
        <end position="279"/>
    </location>
</feature>
<evidence type="ECO:0000256" key="6">
    <source>
        <dbReference type="ARBA" id="ARBA00023136"/>
    </source>
</evidence>
<sequence length="572" mass="66684">MKIIYLVFNIQQYQKMNIVNYLLYIFFKKEATNTGILVLLSLLITLIQTNGISYITANIIQSVEQNSKKMTMEFFNYFIALSALYFVIYYIYKTYQNNLITKLIQWVKKELFRIILKSNNENMKDVNFIEFITPITRISVSFYALFYDIISVIIPTTAFLLIISSYFIYKNPVFGISFLIANLVLFFYIYANWNNLRKAKNDQETVINENEKFIIDILNNIDKVIYRGETVNEINNFTTLTDKAINEGINFLDTITTHTSILTFFVYIIIFVSLFYLIQLQYTKKIKTTTFITFITILLLYRDKIVSTINNLPDWLEFIGRIEYITTDFNKMLGNEVDINELMNKRYNSHDLKFNNIIFDNVTFYYESKKTTPVFSNSSFSINTDQKIIGITGLSGKGKSSFAKLLLRLYDPVSGKIYIDGVDISTIDPDYIRQNITYVNQNSKLFDKKIMDNIMYGCKDPEICEIFLKEIMKYPKIQGLYKNVDIYNSNAGSLGENLSGGQRQVVNIISGLISTSKILILDEPTNALDIELKDEIIQLIDDFRKYKNCIIIISHDKDTFRLFDETLNLNNN</sequence>
<dbReference type="PANTHER" id="PTHR43394">
    <property type="entry name" value="ATP-DEPENDENT PERMEASE MDL1, MITOCHONDRIAL"/>
    <property type="match status" value="1"/>
</dbReference>
<dbReference type="PROSITE" id="PS50893">
    <property type="entry name" value="ABC_TRANSPORTER_2"/>
    <property type="match status" value="1"/>
</dbReference>
<dbReference type="GO" id="GO:0016887">
    <property type="term" value="F:ATP hydrolysis activity"/>
    <property type="evidence" value="ECO:0007669"/>
    <property type="project" value="InterPro"/>
</dbReference>
<feature type="transmembrane region" description="Helical" evidence="7">
    <location>
        <begin position="173"/>
        <end position="191"/>
    </location>
</feature>
<dbReference type="PANTHER" id="PTHR43394:SF1">
    <property type="entry name" value="ATP-BINDING CASSETTE SUB-FAMILY B MEMBER 10, MITOCHONDRIAL"/>
    <property type="match status" value="1"/>
</dbReference>
<keyword evidence="6 7" id="KW-0472">Membrane</keyword>
<evidence type="ECO:0000313" key="10">
    <source>
        <dbReference type="EMBL" id="QHT31891.1"/>
    </source>
</evidence>
<dbReference type="GO" id="GO:0015421">
    <property type="term" value="F:ABC-type oligopeptide transporter activity"/>
    <property type="evidence" value="ECO:0007669"/>
    <property type="project" value="TreeGrafter"/>
</dbReference>
<dbReference type="Pfam" id="PF00664">
    <property type="entry name" value="ABC_membrane"/>
    <property type="match status" value="1"/>
</dbReference>
<reference evidence="10" key="1">
    <citation type="journal article" date="2020" name="Nature">
        <title>Giant virus diversity and host interactions through global metagenomics.</title>
        <authorList>
            <person name="Schulz F."/>
            <person name="Roux S."/>
            <person name="Paez-Espino D."/>
            <person name="Jungbluth S."/>
            <person name="Walsh D.A."/>
            <person name="Denef V.J."/>
            <person name="McMahon K.D."/>
            <person name="Konstantinidis K.T."/>
            <person name="Eloe-Fadrosh E.A."/>
            <person name="Kyrpides N.C."/>
            <person name="Woyke T."/>
        </authorList>
    </citation>
    <scope>NUCLEOTIDE SEQUENCE</scope>
    <source>
        <strain evidence="10">GVMAG-M-3300009155-48</strain>
    </source>
</reference>
<dbReference type="GO" id="GO:0005524">
    <property type="term" value="F:ATP binding"/>
    <property type="evidence" value="ECO:0007669"/>
    <property type="project" value="UniProtKB-KW"/>
</dbReference>
<keyword evidence="2 7" id="KW-0812">Transmembrane</keyword>
<evidence type="ECO:0008006" key="11">
    <source>
        <dbReference type="Google" id="ProtNLM"/>
    </source>
</evidence>
<dbReference type="InterPro" id="IPR027417">
    <property type="entry name" value="P-loop_NTPase"/>
</dbReference>
<dbReference type="GO" id="GO:0016020">
    <property type="term" value="C:membrane"/>
    <property type="evidence" value="ECO:0007669"/>
    <property type="project" value="UniProtKB-SubCell"/>
</dbReference>
<feature type="transmembrane region" description="Helical" evidence="7">
    <location>
        <begin position="36"/>
        <end position="55"/>
    </location>
</feature>
<dbReference type="PROSITE" id="PS00211">
    <property type="entry name" value="ABC_TRANSPORTER_1"/>
    <property type="match status" value="1"/>
</dbReference>
<dbReference type="Gene3D" id="3.40.50.300">
    <property type="entry name" value="P-loop containing nucleotide triphosphate hydrolases"/>
    <property type="match status" value="1"/>
</dbReference>
<dbReference type="InterPro" id="IPR036640">
    <property type="entry name" value="ABC1_TM_sf"/>
</dbReference>
<evidence type="ECO:0000259" key="9">
    <source>
        <dbReference type="PROSITE" id="PS50929"/>
    </source>
</evidence>
<dbReference type="InterPro" id="IPR039421">
    <property type="entry name" value="Type_1_exporter"/>
</dbReference>
<name>A0A6C0ET82_9ZZZZ</name>
<dbReference type="InterPro" id="IPR011527">
    <property type="entry name" value="ABC1_TM_dom"/>
</dbReference>
<dbReference type="InterPro" id="IPR003439">
    <property type="entry name" value="ABC_transporter-like_ATP-bd"/>
</dbReference>
<feature type="domain" description="ABC transmembrane type-1" evidence="9">
    <location>
        <begin position="36"/>
        <end position="317"/>
    </location>
</feature>
<dbReference type="SMART" id="SM00382">
    <property type="entry name" value="AAA"/>
    <property type="match status" value="1"/>
</dbReference>
<dbReference type="EMBL" id="MN738926">
    <property type="protein sequence ID" value="QHT31891.1"/>
    <property type="molecule type" value="Genomic_DNA"/>
</dbReference>
<dbReference type="PROSITE" id="PS50929">
    <property type="entry name" value="ABC_TM1F"/>
    <property type="match status" value="1"/>
</dbReference>
<dbReference type="SUPFAM" id="SSF90123">
    <property type="entry name" value="ABC transporter transmembrane region"/>
    <property type="match status" value="1"/>
</dbReference>
<dbReference type="Pfam" id="PF00005">
    <property type="entry name" value="ABC_tran"/>
    <property type="match status" value="1"/>
</dbReference>
<dbReference type="InterPro" id="IPR017871">
    <property type="entry name" value="ABC_transporter-like_CS"/>
</dbReference>
<proteinExistence type="predicted"/>
<keyword evidence="5 7" id="KW-1133">Transmembrane helix</keyword>
<keyword evidence="3" id="KW-0547">Nucleotide-binding</keyword>
<feature type="transmembrane region" description="Helical" evidence="7">
    <location>
        <begin position="75"/>
        <end position="92"/>
    </location>
</feature>
<evidence type="ECO:0000256" key="1">
    <source>
        <dbReference type="ARBA" id="ARBA00004141"/>
    </source>
</evidence>
<protein>
    <recommendedName>
        <fullName evidence="11">ABC transporter domain-containing protein</fullName>
    </recommendedName>
</protein>
<dbReference type="InterPro" id="IPR003593">
    <property type="entry name" value="AAA+_ATPase"/>
</dbReference>
<evidence type="ECO:0000259" key="8">
    <source>
        <dbReference type="PROSITE" id="PS50893"/>
    </source>
</evidence>
<dbReference type="AlphaFoldDB" id="A0A6C0ET82"/>
<evidence type="ECO:0000256" key="4">
    <source>
        <dbReference type="ARBA" id="ARBA00022840"/>
    </source>
</evidence>
<keyword evidence="4" id="KW-0067">ATP-binding</keyword>
<evidence type="ECO:0000256" key="5">
    <source>
        <dbReference type="ARBA" id="ARBA00022989"/>
    </source>
</evidence>